<dbReference type="InterPro" id="IPR037682">
    <property type="entry name" value="TonB_C"/>
</dbReference>
<keyword evidence="4 10" id="KW-1003">Cell membrane</keyword>
<keyword evidence="7 10" id="KW-0653">Protein transport</keyword>
<dbReference type="KEGG" id="ssan:NX02_28000"/>
<comment type="subcellular location">
    <subcellularLocation>
        <location evidence="1 10">Cell inner membrane</location>
        <topology evidence="1 10">Single-pass membrane protein</topology>
        <orientation evidence="1 10">Periplasmic side</orientation>
    </subcellularLocation>
</comment>
<dbReference type="AlphaFoldDB" id="W0ALJ4"/>
<dbReference type="SUPFAM" id="SSF74653">
    <property type="entry name" value="TolA/TonB C-terminal domain"/>
    <property type="match status" value="1"/>
</dbReference>
<evidence type="ECO:0000256" key="4">
    <source>
        <dbReference type="ARBA" id="ARBA00022475"/>
    </source>
</evidence>
<accession>W0ALJ4</accession>
<evidence type="ECO:0000256" key="8">
    <source>
        <dbReference type="ARBA" id="ARBA00022989"/>
    </source>
</evidence>
<organism evidence="13 14">
    <name type="scientific">Sphingomonas sanxanigenens DSM 19645 = NX02</name>
    <dbReference type="NCBI Taxonomy" id="1123269"/>
    <lineage>
        <taxon>Bacteria</taxon>
        <taxon>Pseudomonadati</taxon>
        <taxon>Pseudomonadota</taxon>
        <taxon>Alphaproteobacteria</taxon>
        <taxon>Sphingomonadales</taxon>
        <taxon>Sphingomonadaceae</taxon>
        <taxon>Sphingomonas</taxon>
    </lineage>
</organism>
<dbReference type="InterPro" id="IPR051045">
    <property type="entry name" value="TonB-dependent_transducer"/>
</dbReference>
<comment type="function">
    <text evidence="10">Interacts with outer membrane receptor proteins that carry out high-affinity binding and energy dependent uptake into the periplasmic space of specific substrates. It could act to transduce energy from the cytoplasmic membrane to specific energy-requiring processes in the outer membrane, resulting in the release into the periplasm of ligands bound by these outer membrane proteins.</text>
</comment>
<evidence type="ECO:0000259" key="12">
    <source>
        <dbReference type="PROSITE" id="PS52015"/>
    </source>
</evidence>
<dbReference type="PANTHER" id="PTHR33446">
    <property type="entry name" value="PROTEIN TONB-RELATED"/>
    <property type="match status" value="1"/>
</dbReference>
<dbReference type="GO" id="GO:0098797">
    <property type="term" value="C:plasma membrane protein complex"/>
    <property type="evidence" value="ECO:0007669"/>
    <property type="project" value="TreeGrafter"/>
</dbReference>
<dbReference type="GO" id="GO:0030288">
    <property type="term" value="C:outer membrane-bounded periplasmic space"/>
    <property type="evidence" value="ECO:0007669"/>
    <property type="project" value="InterPro"/>
</dbReference>
<evidence type="ECO:0000313" key="14">
    <source>
        <dbReference type="Proteomes" id="UP000018851"/>
    </source>
</evidence>
<protein>
    <recommendedName>
        <fullName evidence="10">Protein TonB</fullName>
    </recommendedName>
</protein>
<gene>
    <name evidence="13" type="ORF">NX02_28000</name>
</gene>
<dbReference type="PROSITE" id="PS52015">
    <property type="entry name" value="TONB_CTD"/>
    <property type="match status" value="1"/>
</dbReference>
<dbReference type="GO" id="GO:0015891">
    <property type="term" value="P:siderophore transport"/>
    <property type="evidence" value="ECO:0007669"/>
    <property type="project" value="InterPro"/>
</dbReference>
<evidence type="ECO:0000313" key="13">
    <source>
        <dbReference type="EMBL" id="AHE57183.1"/>
    </source>
</evidence>
<dbReference type="GO" id="GO:0055085">
    <property type="term" value="P:transmembrane transport"/>
    <property type="evidence" value="ECO:0007669"/>
    <property type="project" value="InterPro"/>
</dbReference>
<evidence type="ECO:0000256" key="6">
    <source>
        <dbReference type="ARBA" id="ARBA00022692"/>
    </source>
</evidence>
<keyword evidence="8 10" id="KW-1133">Transmembrane helix</keyword>
<evidence type="ECO:0000256" key="2">
    <source>
        <dbReference type="ARBA" id="ARBA00006555"/>
    </source>
</evidence>
<dbReference type="PATRIC" id="fig|1123269.5.peg.5494"/>
<comment type="similarity">
    <text evidence="2 10">Belongs to the TonB family.</text>
</comment>
<dbReference type="InterPro" id="IPR003538">
    <property type="entry name" value="TonB"/>
</dbReference>
<dbReference type="Proteomes" id="UP000018851">
    <property type="component" value="Chromosome"/>
</dbReference>
<evidence type="ECO:0000256" key="1">
    <source>
        <dbReference type="ARBA" id="ARBA00004383"/>
    </source>
</evidence>
<dbReference type="EMBL" id="CP006644">
    <property type="protein sequence ID" value="AHE57183.1"/>
    <property type="molecule type" value="Genomic_DNA"/>
</dbReference>
<dbReference type="Gene3D" id="3.30.1150.10">
    <property type="match status" value="1"/>
</dbReference>
<evidence type="ECO:0000256" key="3">
    <source>
        <dbReference type="ARBA" id="ARBA00022448"/>
    </source>
</evidence>
<evidence type="ECO:0000256" key="7">
    <source>
        <dbReference type="ARBA" id="ARBA00022927"/>
    </source>
</evidence>
<keyword evidence="5 10" id="KW-0997">Cell inner membrane</keyword>
<proteinExistence type="inferred from homology"/>
<evidence type="ECO:0000256" key="5">
    <source>
        <dbReference type="ARBA" id="ARBA00022519"/>
    </source>
</evidence>
<feature type="region of interest" description="Disordered" evidence="11">
    <location>
        <begin position="56"/>
        <end position="90"/>
    </location>
</feature>
<dbReference type="eggNOG" id="COG0810">
    <property type="taxonomic scope" value="Bacteria"/>
</dbReference>
<dbReference type="NCBIfam" id="TIGR01352">
    <property type="entry name" value="tonB_Cterm"/>
    <property type="match status" value="1"/>
</dbReference>
<dbReference type="HOGENOM" id="CLU_1249962_0_0_5"/>
<keyword evidence="6 10" id="KW-0812">Transmembrane</keyword>
<reference evidence="13 14" key="1">
    <citation type="submission" date="2013-07" db="EMBL/GenBank/DDBJ databases">
        <title>Completed genome of Sphingomonas sanxanigenens NX02.</title>
        <authorList>
            <person name="Ma T."/>
            <person name="Huang H."/>
            <person name="Wu M."/>
            <person name="Li X."/>
            <person name="Li G."/>
        </authorList>
    </citation>
    <scope>NUCLEOTIDE SEQUENCE [LARGE SCALE GENOMIC DNA]</scope>
    <source>
        <strain evidence="13 14">NX02</strain>
    </source>
</reference>
<feature type="compositionally biased region" description="Pro residues" evidence="11">
    <location>
        <begin position="59"/>
        <end position="71"/>
    </location>
</feature>
<feature type="domain" description="TonB C-terminal" evidence="12">
    <location>
        <begin position="134"/>
        <end position="225"/>
    </location>
</feature>
<dbReference type="GO" id="GO:0015031">
    <property type="term" value="P:protein transport"/>
    <property type="evidence" value="ECO:0007669"/>
    <property type="project" value="UniProtKB-UniRule"/>
</dbReference>
<keyword evidence="10" id="KW-0735">Signal-anchor</keyword>
<evidence type="ECO:0000256" key="11">
    <source>
        <dbReference type="SAM" id="MobiDB-lite"/>
    </source>
</evidence>
<dbReference type="InterPro" id="IPR006260">
    <property type="entry name" value="TonB/TolA_C"/>
</dbReference>
<dbReference type="STRING" id="1123269.NX02_28000"/>
<keyword evidence="3 10" id="KW-0813">Transport</keyword>
<name>W0ALJ4_9SPHN</name>
<evidence type="ECO:0000256" key="10">
    <source>
        <dbReference type="RuleBase" id="RU362123"/>
    </source>
</evidence>
<evidence type="ECO:0000256" key="9">
    <source>
        <dbReference type="ARBA" id="ARBA00023136"/>
    </source>
</evidence>
<dbReference type="Pfam" id="PF03544">
    <property type="entry name" value="TonB_C"/>
    <property type="match status" value="1"/>
</dbReference>
<keyword evidence="14" id="KW-1185">Reference proteome</keyword>
<dbReference type="GO" id="GO:0031992">
    <property type="term" value="F:energy transducer activity"/>
    <property type="evidence" value="ECO:0007669"/>
    <property type="project" value="InterPro"/>
</dbReference>
<dbReference type="PRINTS" id="PR01374">
    <property type="entry name" value="TONBPROTEIN"/>
</dbReference>
<keyword evidence="9 10" id="KW-0472">Membrane</keyword>
<feature type="transmembrane region" description="Helical" evidence="10">
    <location>
        <begin position="20"/>
        <end position="39"/>
    </location>
</feature>
<dbReference type="PANTHER" id="PTHR33446:SF2">
    <property type="entry name" value="PROTEIN TONB"/>
    <property type="match status" value="1"/>
</dbReference>
<sequence length="225" mass="24215">MEDVMTADGFLTNKRRSPVSLGAALAIQGVVLAGLLSMAPKIVERGREAITMIDVPKIEVPPPDPIDPPKPTTEAPLSRPTTPDQIVPTPADPVIFTDPAPLTPIPPGPIVGTGTAPFVEPRLATQPKPPVFVDAGLDPRYASGLQPPYPGRLQREQVEGKATVKVLIGTDGRVKAVQLVAADDPGFFKATEEQALRRWRFKPATRDGVAVESWKQMTVHFRLES</sequence>